<evidence type="ECO:0000313" key="2">
    <source>
        <dbReference type="Proteomes" id="UP000199073"/>
    </source>
</evidence>
<sequence>MQTSGDLFPVNTDLIHQLFGIFHRVESGERLTTCCYLPHLIDHHQLDRARSYVYSGKTYYHLLCPRLAQLLDKRFNTCLQLSDILHTVIGLYTQTGDIFRLQLFFNRN</sequence>
<evidence type="ECO:0000313" key="1">
    <source>
        <dbReference type="EMBL" id="SDP41675.1"/>
    </source>
</evidence>
<dbReference type="Proteomes" id="UP000199073">
    <property type="component" value="Unassembled WGS sequence"/>
</dbReference>
<protein>
    <submittedName>
        <fullName evidence="1">Uncharacterized protein</fullName>
    </submittedName>
</protein>
<organism evidence="1 2">
    <name type="scientific">Desulforhopalus singaporensis</name>
    <dbReference type="NCBI Taxonomy" id="91360"/>
    <lineage>
        <taxon>Bacteria</taxon>
        <taxon>Pseudomonadati</taxon>
        <taxon>Thermodesulfobacteriota</taxon>
        <taxon>Desulfobulbia</taxon>
        <taxon>Desulfobulbales</taxon>
        <taxon>Desulfocapsaceae</taxon>
        <taxon>Desulforhopalus</taxon>
    </lineage>
</organism>
<accession>A0A1H0SJ34</accession>
<dbReference type="EMBL" id="FNJI01000019">
    <property type="protein sequence ID" value="SDP41675.1"/>
    <property type="molecule type" value="Genomic_DNA"/>
</dbReference>
<proteinExistence type="predicted"/>
<keyword evidence="2" id="KW-1185">Reference proteome</keyword>
<name>A0A1H0SJ34_9BACT</name>
<dbReference type="AlphaFoldDB" id="A0A1H0SJ34"/>
<gene>
    <name evidence="1" type="ORF">SAMN05660330_02698</name>
</gene>
<reference evidence="1 2" key="1">
    <citation type="submission" date="2016-10" db="EMBL/GenBank/DDBJ databases">
        <authorList>
            <person name="de Groot N.N."/>
        </authorList>
    </citation>
    <scope>NUCLEOTIDE SEQUENCE [LARGE SCALE GENOMIC DNA]</scope>
    <source>
        <strain evidence="1 2">DSM 12130</strain>
    </source>
</reference>